<evidence type="ECO:0000313" key="4">
    <source>
        <dbReference type="EMBL" id="MFC6199309.1"/>
    </source>
</evidence>
<dbReference type="InterPro" id="IPR038492">
    <property type="entry name" value="GBBH-like_N_sf"/>
</dbReference>
<keyword evidence="2" id="KW-0408">Iron</keyword>
<keyword evidence="5" id="KW-1185">Reference proteome</keyword>
<dbReference type="InterPro" id="IPR010376">
    <property type="entry name" value="GBBH-like_N"/>
</dbReference>
<dbReference type="PANTHER" id="PTHR35303">
    <property type="entry name" value="OS02G0197800 PROTEIN"/>
    <property type="match status" value="1"/>
</dbReference>
<dbReference type="RefSeq" id="WP_377380251.1">
    <property type="nucleotide sequence ID" value="NZ_JBHSSW010000028.1"/>
</dbReference>
<dbReference type="Proteomes" id="UP001596303">
    <property type="component" value="Unassembled WGS sequence"/>
</dbReference>
<name>A0ABW1SDM8_9PROT</name>
<feature type="domain" description="Gamma-butyrobetaine hydroxylase-like N-terminal" evidence="3">
    <location>
        <begin position="9"/>
        <end position="91"/>
    </location>
</feature>
<dbReference type="EMBL" id="JBHSSW010000028">
    <property type="protein sequence ID" value="MFC6199309.1"/>
    <property type="molecule type" value="Genomic_DNA"/>
</dbReference>
<evidence type="ECO:0000256" key="2">
    <source>
        <dbReference type="ARBA" id="ARBA00023004"/>
    </source>
</evidence>
<dbReference type="PANTHER" id="PTHR35303:SF5">
    <property type="entry name" value="OS02G0197800 PROTEIN"/>
    <property type="match status" value="1"/>
</dbReference>
<evidence type="ECO:0000256" key="1">
    <source>
        <dbReference type="ARBA" id="ARBA00022723"/>
    </source>
</evidence>
<comment type="caution">
    <text evidence="4">The sequence shown here is derived from an EMBL/GenBank/DDBJ whole genome shotgun (WGS) entry which is preliminary data.</text>
</comment>
<accession>A0ABW1SDM8</accession>
<gene>
    <name evidence="4" type="ORF">ACFQDM_14580</name>
</gene>
<keyword evidence="1" id="KW-0479">Metal-binding</keyword>
<evidence type="ECO:0000313" key="5">
    <source>
        <dbReference type="Proteomes" id="UP001596303"/>
    </source>
</evidence>
<protein>
    <submittedName>
        <fullName evidence="4">Gamma-butyrobetaine hydroxylase-like domain-containing protein</fullName>
    </submittedName>
</protein>
<evidence type="ECO:0000259" key="3">
    <source>
        <dbReference type="Pfam" id="PF06155"/>
    </source>
</evidence>
<proteinExistence type="predicted"/>
<dbReference type="Pfam" id="PF06155">
    <property type="entry name" value="GBBH-like_N"/>
    <property type="match status" value="1"/>
</dbReference>
<sequence length="107" mass="12067">MSQKIAELRFQREARQLRLVFKDMTTADIPFELLRLDSPSAEVQGHGGQRPTIPTGKETIGILEATPVGHYAVRITFDDGHDSGLFTWTYLKELSEEPEARLARLKA</sequence>
<organism evidence="4 5">
    <name type="scientific">Ponticaulis profundi</name>
    <dbReference type="NCBI Taxonomy" id="2665222"/>
    <lineage>
        <taxon>Bacteria</taxon>
        <taxon>Pseudomonadati</taxon>
        <taxon>Pseudomonadota</taxon>
        <taxon>Alphaproteobacteria</taxon>
        <taxon>Hyphomonadales</taxon>
        <taxon>Hyphomonadaceae</taxon>
        <taxon>Ponticaulis</taxon>
    </lineage>
</organism>
<dbReference type="Gene3D" id="3.30.2020.30">
    <property type="match status" value="1"/>
</dbReference>
<reference evidence="5" key="1">
    <citation type="journal article" date="2019" name="Int. J. Syst. Evol. Microbiol.">
        <title>The Global Catalogue of Microorganisms (GCM) 10K type strain sequencing project: providing services to taxonomists for standard genome sequencing and annotation.</title>
        <authorList>
            <consortium name="The Broad Institute Genomics Platform"/>
            <consortium name="The Broad Institute Genome Sequencing Center for Infectious Disease"/>
            <person name="Wu L."/>
            <person name="Ma J."/>
        </authorList>
    </citation>
    <scope>NUCLEOTIDE SEQUENCE [LARGE SCALE GENOMIC DNA]</scope>
    <source>
        <strain evidence="5">CGMCC-1.15741</strain>
    </source>
</reference>